<evidence type="ECO:0000313" key="3">
    <source>
        <dbReference type="Proteomes" id="UP000092578"/>
    </source>
</evidence>
<dbReference type="AlphaFoldDB" id="A0A1B9B9W0"/>
<keyword evidence="3" id="KW-1185">Reference proteome</keyword>
<evidence type="ECO:0000313" key="2">
    <source>
        <dbReference type="EMBL" id="OCA92862.1"/>
    </source>
</evidence>
<accession>A0A1B9B9W0</accession>
<proteinExistence type="predicted"/>
<evidence type="ECO:0000259" key="1">
    <source>
        <dbReference type="Pfam" id="PF13021"/>
    </source>
</evidence>
<comment type="caution">
    <text evidence="2">The sequence shown here is derived from an EMBL/GenBank/DDBJ whole genome shotgun (WGS) entry which is preliminary data.</text>
</comment>
<gene>
    <name evidence="2" type="ORF">A8F95_04035</name>
</gene>
<reference evidence="3" key="1">
    <citation type="submission" date="2016-05" db="EMBL/GenBank/DDBJ databases">
        <authorList>
            <person name="Liu B."/>
            <person name="Wang J."/>
            <person name="Zhu Y."/>
            <person name="Liu G."/>
            <person name="Chen Q."/>
            <person name="Chen Z."/>
            <person name="Lan J."/>
            <person name="Che J."/>
            <person name="Ge C."/>
            <person name="Shi H."/>
            <person name="Pan Z."/>
            <person name="Liu X."/>
        </authorList>
    </citation>
    <scope>NUCLEOTIDE SEQUENCE [LARGE SCALE GENOMIC DNA]</scope>
    <source>
        <strain evidence="3">FJAT-27215</strain>
    </source>
</reference>
<dbReference type="InterPro" id="IPR024976">
    <property type="entry name" value="DUF3885"/>
</dbReference>
<dbReference type="Pfam" id="PF13021">
    <property type="entry name" value="DUF3885"/>
    <property type="match status" value="1"/>
</dbReference>
<organism evidence="2 3">
    <name type="scientific">Pseudobacillus wudalianchiensis</name>
    <dbReference type="NCBI Taxonomy" id="1743143"/>
    <lineage>
        <taxon>Bacteria</taxon>
        <taxon>Bacillati</taxon>
        <taxon>Bacillota</taxon>
        <taxon>Bacilli</taxon>
        <taxon>Bacillales</taxon>
        <taxon>Bacillaceae</taxon>
        <taxon>Pseudobacillus</taxon>
    </lineage>
</organism>
<dbReference type="EMBL" id="MAYT01000001">
    <property type="protein sequence ID" value="OCA92862.1"/>
    <property type="molecule type" value="Genomic_DNA"/>
</dbReference>
<dbReference type="RefSeq" id="WP_065409318.1">
    <property type="nucleotide sequence ID" value="NZ_MAYT01000001.1"/>
</dbReference>
<feature type="domain" description="DUF3885" evidence="1">
    <location>
        <begin position="3"/>
        <end position="204"/>
    </location>
</feature>
<name>A0A1B9B9W0_9BACI</name>
<dbReference type="Proteomes" id="UP000092578">
    <property type="component" value="Unassembled WGS sequence"/>
</dbReference>
<protein>
    <recommendedName>
        <fullName evidence="1">DUF3885 domain-containing protein</fullName>
    </recommendedName>
</protein>
<sequence length="213" mass="25048">MALNDYMYKTFPHLALRPPLFYNWDIGIRFELGVDYDPGEVCENGPYLQGVYERATQLFKSLHAPNDSIYIVVDVSNSADSAAFKHKLNTFSKYVKEKSLLYKLGHDIIPYIFWEDDEDGSCRTHRFTLPCKTSQLRYIPILKAICNHDLGIRPSIFHRVYFINRDKHTIFHVYDDRGCDVVATSPETIKGIYKRYNDWILDYDRNEIDQVFK</sequence>